<organism evidence="3 4">
    <name type="scientific">Hephaestia caeni</name>
    <dbReference type="NCBI Taxonomy" id="645617"/>
    <lineage>
        <taxon>Bacteria</taxon>
        <taxon>Pseudomonadati</taxon>
        <taxon>Pseudomonadota</taxon>
        <taxon>Alphaproteobacteria</taxon>
        <taxon>Sphingomonadales</taxon>
        <taxon>Sphingomonadaceae</taxon>
        <taxon>Hephaestia</taxon>
    </lineage>
</organism>
<dbReference type="EMBL" id="QXDC01000004">
    <property type="protein sequence ID" value="RIA37227.1"/>
    <property type="molecule type" value="Genomic_DNA"/>
</dbReference>
<dbReference type="Proteomes" id="UP000266568">
    <property type="component" value="Unassembled WGS sequence"/>
</dbReference>
<reference evidence="3 4" key="1">
    <citation type="submission" date="2018-08" db="EMBL/GenBank/DDBJ databases">
        <title>Genomic Encyclopedia of Type Strains, Phase IV (KMG-IV): sequencing the most valuable type-strain genomes for metagenomic binning, comparative biology and taxonomic classification.</title>
        <authorList>
            <person name="Goeker M."/>
        </authorList>
    </citation>
    <scope>NUCLEOTIDE SEQUENCE [LARGE SCALE GENOMIC DNA]</scope>
    <source>
        <strain evidence="3 4">DSM 25527</strain>
    </source>
</reference>
<accession>A0A397NPV9</accession>
<keyword evidence="1" id="KW-1133">Transmembrane helix</keyword>
<feature type="domain" description="Phage shock protein PspC N-terminal" evidence="2">
    <location>
        <begin position="15"/>
        <end position="57"/>
    </location>
</feature>
<sequence length="95" mass="10052">MQKQSYWSLFNRPDTLFGICEGVGQDLGINPNLLRVTLAVAMIWSPVAVLATYALLGVGVVVSRWIAPMPVAAAVAPVAPSVVDQPDTVEFAKAA</sequence>
<feature type="transmembrane region" description="Helical" evidence="1">
    <location>
        <begin position="36"/>
        <end position="62"/>
    </location>
</feature>
<proteinExistence type="predicted"/>
<evidence type="ECO:0000313" key="4">
    <source>
        <dbReference type="Proteomes" id="UP000266568"/>
    </source>
</evidence>
<evidence type="ECO:0000259" key="2">
    <source>
        <dbReference type="Pfam" id="PF04024"/>
    </source>
</evidence>
<keyword evidence="1" id="KW-0812">Transmembrane</keyword>
<keyword evidence="4" id="KW-1185">Reference proteome</keyword>
<dbReference type="InterPro" id="IPR007168">
    <property type="entry name" value="Phageshock_PspC_N"/>
</dbReference>
<gene>
    <name evidence="3" type="ORF">DFR49_3104</name>
</gene>
<evidence type="ECO:0000313" key="3">
    <source>
        <dbReference type="EMBL" id="RIA37227.1"/>
    </source>
</evidence>
<keyword evidence="1" id="KW-0472">Membrane</keyword>
<dbReference type="RefSeq" id="WP_119036588.1">
    <property type="nucleotide sequence ID" value="NZ_QXDC01000004.1"/>
</dbReference>
<protein>
    <submittedName>
        <fullName evidence="3">Phage shock protein C (PspC) family protein</fullName>
    </submittedName>
</protein>
<evidence type="ECO:0000256" key="1">
    <source>
        <dbReference type="SAM" id="Phobius"/>
    </source>
</evidence>
<dbReference type="OrthoDB" id="7581438at2"/>
<comment type="caution">
    <text evidence="3">The sequence shown here is derived from an EMBL/GenBank/DDBJ whole genome shotgun (WGS) entry which is preliminary data.</text>
</comment>
<dbReference type="Pfam" id="PF04024">
    <property type="entry name" value="PspC"/>
    <property type="match status" value="1"/>
</dbReference>
<name>A0A397NPV9_9SPHN</name>
<dbReference type="AlphaFoldDB" id="A0A397NPV9"/>